<feature type="region of interest" description="Disordered" evidence="1">
    <location>
        <begin position="93"/>
        <end position="117"/>
    </location>
</feature>
<dbReference type="Proteomes" id="UP001501000">
    <property type="component" value="Unassembled WGS sequence"/>
</dbReference>
<keyword evidence="4" id="KW-1185">Reference proteome</keyword>
<keyword evidence="2" id="KW-0472">Membrane</keyword>
<evidence type="ECO:0000313" key="4">
    <source>
        <dbReference type="Proteomes" id="UP001501000"/>
    </source>
</evidence>
<keyword evidence="2" id="KW-1133">Transmembrane helix</keyword>
<proteinExistence type="predicted"/>
<evidence type="ECO:0008006" key="5">
    <source>
        <dbReference type="Google" id="ProtNLM"/>
    </source>
</evidence>
<name>A0ABP7L9M5_9ACTN</name>
<organism evidence="3 4">
    <name type="scientific">Streptomyces gulbargensis</name>
    <dbReference type="NCBI Taxonomy" id="364901"/>
    <lineage>
        <taxon>Bacteria</taxon>
        <taxon>Bacillati</taxon>
        <taxon>Actinomycetota</taxon>
        <taxon>Actinomycetes</taxon>
        <taxon>Kitasatosporales</taxon>
        <taxon>Streptomycetaceae</taxon>
        <taxon>Streptomyces</taxon>
    </lineage>
</organism>
<accession>A0ABP7L9M5</accession>
<keyword evidence="2" id="KW-0812">Transmembrane</keyword>
<dbReference type="EMBL" id="BAABAJ010000001">
    <property type="protein sequence ID" value="GAA3897567.1"/>
    <property type="molecule type" value="Genomic_DNA"/>
</dbReference>
<evidence type="ECO:0000256" key="1">
    <source>
        <dbReference type="SAM" id="MobiDB-lite"/>
    </source>
</evidence>
<feature type="transmembrane region" description="Helical" evidence="2">
    <location>
        <begin position="25"/>
        <end position="51"/>
    </location>
</feature>
<comment type="caution">
    <text evidence="3">The sequence shown here is derived from an EMBL/GenBank/DDBJ whole genome shotgun (WGS) entry which is preliminary data.</text>
</comment>
<evidence type="ECO:0000256" key="2">
    <source>
        <dbReference type="SAM" id="Phobius"/>
    </source>
</evidence>
<sequence>MNPQREDRNNTHRLPGTMCGMADTAAVYGLIGAVGGAVLGAGGAVLGPLLLHRRQAAERRETLVRQEERERAQQRREDELLRRQQQFELQVAERERQAAEERERAAETHERQRVTTERLNRMRSTTRAWQLLLLDTYDELRNGRPVDRVAFSESWRAARAAVNEAFDEALHEGLWFAHAGAVQTLMSRNASILRALERNDHGIDVTTLGDALSAATYAMTECVEAGIPLPAELAERARSRLEHLSAAREALSAYIVGRLAALGVDVLGGPQADSRAD</sequence>
<protein>
    <recommendedName>
        <fullName evidence="5">Secreted protein</fullName>
    </recommendedName>
</protein>
<gene>
    <name evidence="3" type="ORF">GCM10022244_04840</name>
</gene>
<evidence type="ECO:0000313" key="3">
    <source>
        <dbReference type="EMBL" id="GAA3897567.1"/>
    </source>
</evidence>
<reference evidence="4" key="1">
    <citation type="journal article" date="2019" name="Int. J. Syst. Evol. Microbiol.">
        <title>The Global Catalogue of Microorganisms (GCM) 10K type strain sequencing project: providing services to taxonomists for standard genome sequencing and annotation.</title>
        <authorList>
            <consortium name="The Broad Institute Genomics Platform"/>
            <consortium name="The Broad Institute Genome Sequencing Center for Infectious Disease"/>
            <person name="Wu L."/>
            <person name="Ma J."/>
        </authorList>
    </citation>
    <scope>NUCLEOTIDE SEQUENCE [LARGE SCALE GENOMIC DNA]</scope>
    <source>
        <strain evidence="4">JCM 16956</strain>
    </source>
</reference>